<protein>
    <submittedName>
        <fullName evidence="1">Uncharacterized protein</fullName>
    </submittedName>
</protein>
<organism evidence="1 2">
    <name type="scientific">Rubroshorea leprosula</name>
    <dbReference type="NCBI Taxonomy" id="152421"/>
    <lineage>
        <taxon>Eukaryota</taxon>
        <taxon>Viridiplantae</taxon>
        <taxon>Streptophyta</taxon>
        <taxon>Embryophyta</taxon>
        <taxon>Tracheophyta</taxon>
        <taxon>Spermatophyta</taxon>
        <taxon>Magnoliopsida</taxon>
        <taxon>eudicotyledons</taxon>
        <taxon>Gunneridae</taxon>
        <taxon>Pentapetalae</taxon>
        <taxon>rosids</taxon>
        <taxon>malvids</taxon>
        <taxon>Malvales</taxon>
        <taxon>Dipterocarpaceae</taxon>
        <taxon>Rubroshorea</taxon>
    </lineage>
</organism>
<sequence>MFATFCFCLLYQTCTYFKLQRKSQDPGSFCGLQPLWQGLIEKITKVILLGGK</sequence>
<dbReference type="AlphaFoldDB" id="A0AAV5MHV9"/>
<dbReference type="EMBL" id="BPVZ01000297">
    <property type="protein sequence ID" value="GKV49370.1"/>
    <property type="molecule type" value="Genomic_DNA"/>
</dbReference>
<gene>
    <name evidence="1" type="ORF">SLEP1_g56124</name>
</gene>
<evidence type="ECO:0000313" key="2">
    <source>
        <dbReference type="Proteomes" id="UP001054252"/>
    </source>
</evidence>
<keyword evidence="2" id="KW-1185">Reference proteome</keyword>
<accession>A0AAV5MHV9</accession>
<comment type="caution">
    <text evidence="1">The sequence shown here is derived from an EMBL/GenBank/DDBJ whole genome shotgun (WGS) entry which is preliminary data.</text>
</comment>
<reference evidence="1 2" key="1">
    <citation type="journal article" date="2021" name="Commun. Biol.">
        <title>The genome of Shorea leprosula (Dipterocarpaceae) highlights the ecological relevance of drought in aseasonal tropical rainforests.</title>
        <authorList>
            <person name="Ng K.K.S."/>
            <person name="Kobayashi M.J."/>
            <person name="Fawcett J.A."/>
            <person name="Hatakeyama M."/>
            <person name="Paape T."/>
            <person name="Ng C.H."/>
            <person name="Ang C.C."/>
            <person name="Tnah L.H."/>
            <person name="Lee C.T."/>
            <person name="Nishiyama T."/>
            <person name="Sese J."/>
            <person name="O'Brien M.J."/>
            <person name="Copetti D."/>
            <person name="Mohd Noor M.I."/>
            <person name="Ong R.C."/>
            <person name="Putra M."/>
            <person name="Sireger I.Z."/>
            <person name="Indrioko S."/>
            <person name="Kosugi Y."/>
            <person name="Izuno A."/>
            <person name="Isagi Y."/>
            <person name="Lee S.L."/>
            <person name="Shimizu K.K."/>
        </authorList>
    </citation>
    <scope>NUCLEOTIDE SEQUENCE [LARGE SCALE GENOMIC DNA]</scope>
    <source>
        <strain evidence="1">214</strain>
    </source>
</reference>
<name>A0AAV5MHV9_9ROSI</name>
<proteinExistence type="predicted"/>
<dbReference type="Proteomes" id="UP001054252">
    <property type="component" value="Unassembled WGS sequence"/>
</dbReference>
<evidence type="ECO:0000313" key="1">
    <source>
        <dbReference type="EMBL" id="GKV49370.1"/>
    </source>
</evidence>